<dbReference type="GO" id="GO:0003700">
    <property type="term" value="F:DNA-binding transcription factor activity"/>
    <property type="evidence" value="ECO:0007669"/>
    <property type="project" value="InterPro"/>
</dbReference>
<sequence length="164" mass="19404">MDEYEFLEKRWCMKVDKIEIVVRTIVKNYAHSVRRCEFEDLCQTVWYLVCLAKTKYDPQKGPFESFAYYFADLKLKDHFGRRVKLPGTDGTFSLLQFKTDLLEDSENVSDLNDVQEEFKMDDLPESLELLSEGYTLLEISKILQISGRQIRKELRSYMKSRASE</sequence>
<organism evidence="2">
    <name type="scientific">Mesoaciditoga lauensis</name>
    <dbReference type="NCBI Taxonomy" id="1495039"/>
    <lineage>
        <taxon>Bacteria</taxon>
        <taxon>Thermotogati</taxon>
        <taxon>Thermotogota</taxon>
        <taxon>Thermotogae</taxon>
        <taxon>Mesoaciditogales</taxon>
        <taxon>Mesoaciditogaceae</taxon>
        <taxon>Mesoaciditoga</taxon>
    </lineage>
</organism>
<dbReference type="SUPFAM" id="SSF88946">
    <property type="entry name" value="Sigma2 domain of RNA polymerase sigma factors"/>
    <property type="match status" value="1"/>
</dbReference>
<dbReference type="EMBL" id="DTPE01000024">
    <property type="protein sequence ID" value="HGE74610.1"/>
    <property type="molecule type" value="Genomic_DNA"/>
</dbReference>
<accession>A0A7V3VSD0</accession>
<reference evidence="2" key="1">
    <citation type="journal article" date="2020" name="mSystems">
        <title>Genome- and Community-Level Interaction Insights into Carbon Utilization and Element Cycling Functions of Hydrothermarchaeota in Hydrothermal Sediment.</title>
        <authorList>
            <person name="Zhou Z."/>
            <person name="Liu Y."/>
            <person name="Xu W."/>
            <person name="Pan J."/>
            <person name="Luo Z.H."/>
            <person name="Li M."/>
        </authorList>
    </citation>
    <scope>NUCLEOTIDE SEQUENCE [LARGE SCALE GENOMIC DNA]</scope>
    <source>
        <strain evidence="2">SpSt-966</strain>
    </source>
</reference>
<dbReference type="InterPro" id="IPR013325">
    <property type="entry name" value="RNA_pol_sigma_r2"/>
</dbReference>
<name>A0A7V3VSD0_9BACT</name>
<dbReference type="GO" id="GO:0006352">
    <property type="term" value="P:DNA-templated transcription initiation"/>
    <property type="evidence" value="ECO:0007669"/>
    <property type="project" value="InterPro"/>
</dbReference>
<evidence type="ECO:0000313" key="2">
    <source>
        <dbReference type="EMBL" id="HGE74610.1"/>
    </source>
</evidence>
<gene>
    <name evidence="2" type="ORF">ENX73_00595</name>
</gene>
<comment type="caution">
    <text evidence="2">The sequence shown here is derived from an EMBL/GenBank/DDBJ whole genome shotgun (WGS) entry which is preliminary data.</text>
</comment>
<protein>
    <submittedName>
        <fullName evidence="2">Sigma-70 family RNA polymerase sigma factor</fullName>
    </submittedName>
</protein>
<dbReference type="InterPro" id="IPR007627">
    <property type="entry name" value="RNA_pol_sigma70_r2"/>
</dbReference>
<dbReference type="Pfam" id="PF04542">
    <property type="entry name" value="Sigma70_r2"/>
    <property type="match status" value="1"/>
</dbReference>
<proteinExistence type="predicted"/>
<feature type="domain" description="RNA polymerase sigma-70 region 2" evidence="1">
    <location>
        <begin position="26"/>
        <end position="82"/>
    </location>
</feature>
<evidence type="ECO:0000259" key="1">
    <source>
        <dbReference type="Pfam" id="PF04542"/>
    </source>
</evidence>
<dbReference type="AlphaFoldDB" id="A0A7V3VSD0"/>